<reference evidence="1 2" key="1">
    <citation type="submission" date="2015-01" db="EMBL/GenBank/DDBJ databases">
        <title>The Genome Sequence of Fonsecaea pedrosoi CBS 271.37.</title>
        <authorList>
            <consortium name="The Broad Institute Genomics Platform"/>
            <person name="Cuomo C."/>
            <person name="de Hoog S."/>
            <person name="Gorbushina A."/>
            <person name="Stielow B."/>
            <person name="Teixiera M."/>
            <person name="Abouelleil A."/>
            <person name="Chapman S.B."/>
            <person name="Priest M."/>
            <person name="Young S.K."/>
            <person name="Wortman J."/>
            <person name="Nusbaum C."/>
            <person name="Birren B."/>
        </authorList>
    </citation>
    <scope>NUCLEOTIDE SEQUENCE [LARGE SCALE GENOMIC DNA]</scope>
    <source>
        <strain evidence="1 2">CBS 271.37</strain>
    </source>
</reference>
<gene>
    <name evidence="1" type="ORF">Z517_04815</name>
</gene>
<dbReference type="GeneID" id="25304305"/>
<dbReference type="RefSeq" id="XP_013285597.1">
    <property type="nucleotide sequence ID" value="XM_013430143.1"/>
</dbReference>
<organism evidence="1 2">
    <name type="scientific">Fonsecaea pedrosoi CBS 271.37</name>
    <dbReference type="NCBI Taxonomy" id="1442368"/>
    <lineage>
        <taxon>Eukaryota</taxon>
        <taxon>Fungi</taxon>
        <taxon>Dikarya</taxon>
        <taxon>Ascomycota</taxon>
        <taxon>Pezizomycotina</taxon>
        <taxon>Eurotiomycetes</taxon>
        <taxon>Chaetothyriomycetidae</taxon>
        <taxon>Chaetothyriales</taxon>
        <taxon>Herpotrichiellaceae</taxon>
        <taxon>Fonsecaea</taxon>
    </lineage>
</organism>
<proteinExistence type="predicted"/>
<evidence type="ECO:0000313" key="2">
    <source>
        <dbReference type="Proteomes" id="UP000053029"/>
    </source>
</evidence>
<sequence length="189" mass="19204">MGQIRPSHVGIGSIGGDQNAVSSASFVAPVRSTVAFGGDELPSVLSAANGVHGFLAGDKTETETAGVVLTLYPIPSASSSEPLVTVTGEPWGDTTSSAFVIHGSDTLSSTGSTTIAPLPSSAISIATSAAAADSFASQTTTTTLTTGARTTFEFYEAGVDKQCSPTEQDVANMDEFHNVMVYLAHPSSK</sequence>
<name>A0A0D2HB45_9EURO</name>
<accession>A0A0D2HB45</accession>
<evidence type="ECO:0000313" key="1">
    <source>
        <dbReference type="EMBL" id="KIW81789.1"/>
    </source>
</evidence>
<dbReference type="EMBL" id="KN846971">
    <property type="protein sequence ID" value="KIW81789.1"/>
    <property type="molecule type" value="Genomic_DNA"/>
</dbReference>
<keyword evidence="2" id="KW-1185">Reference proteome</keyword>
<dbReference type="HOGENOM" id="CLU_1434478_0_0_1"/>
<dbReference type="VEuPathDB" id="FungiDB:Z517_04815"/>
<protein>
    <submittedName>
        <fullName evidence="1">Uncharacterized protein</fullName>
    </submittedName>
</protein>
<dbReference type="Proteomes" id="UP000053029">
    <property type="component" value="Unassembled WGS sequence"/>
</dbReference>
<dbReference type="AlphaFoldDB" id="A0A0D2HB45"/>